<keyword evidence="3" id="KW-1015">Disulfide bond</keyword>
<dbReference type="InterPro" id="IPR003598">
    <property type="entry name" value="Ig_sub2"/>
</dbReference>
<sequence>MGGYEPEFAEPLNNLTIAVGREATFSCVVEHLGGYRVGWVKADTKAIQAIHEHVITHNPRVSVSHSDHSTWNLHIRNVQEDDRGTYMCQINTDPMKSEMGFLDVVVPPDIIDEESSDDVMVPEGGSVTLVCKASGYPTPDITWKREDRSEIVFREASGIKNRDDEKKSIDYVQAVAERKLSAN</sequence>
<dbReference type="InterPro" id="IPR036179">
    <property type="entry name" value="Ig-like_dom_sf"/>
</dbReference>
<dbReference type="Proteomes" id="UP000494040">
    <property type="component" value="Unassembled WGS sequence"/>
</dbReference>
<protein>
    <recommendedName>
        <fullName evidence="5">Ig-like domain-containing protein</fullName>
    </recommendedName>
</protein>
<dbReference type="KEGG" id="clec:112128328"/>
<evidence type="ECO:0000259" key="5">
    <source>
        <dbReference type="PROSITE" id="PS50835"/>
    </source>
</evidence>
<keyword evidence="1" id="KW-0732">Signal</keyword>
<evidence type="ECO:0000313" key="7">
    <source>
        <dbReference type="Proteomes" id="UP000494040"/>
    </source>
</evidence>
<dbReference type="GeneID" id="112128328"/>
<dbReference type="InterPro" id="IPR013783">
    <property type="entry name" value="Ig-like_fold"/>
</dbReference>
<accession>A0A8I6SRL2</accession>
<dbReference type="EnsemblMetazoa" id="XM_024230339.1">
    <property type="protein sequence ID" value="XP_024086107.1"/>
    <property type="gene ID" value="LOC112128328"/>
</dbReference>
<proteinExistence type="predicted"/>
<evidence type="ECO:0000256" key="2">
    <source>
        <dbReference type="ARBA" id="ARBA00022737"/>
    </source>
</evidence>
<dbReference type="OrthoDB" id="10012075at2759"/>
<dbReference type="OMA" id="ERVSITH"/>
<keyword evidence="7" id="KW-1185">Reference proteome</keyword>
<dbReference type="InterPro" id="IPR013098">
    <property type="entry name" value="Ig_I-set"/>
</dbReference>
<dbReference type="InterPro" id="IPR051170">
    <property type="entry name" value="Neural/epithelial_adhesion"/>
</dbReference>
<dbReference type="GO" id="GO:0043005">
    <property type="term" value="C:neuron projection"/>
    <property type="evidence" value="ECO:0007669"/>
    <property type="project" value="TreeGrafter"/>
</dbReference>
<dbReference type="Pfam" id="PF13927">
    <property type="entry name" value="Ig_3"/>
    <property type="match status" value="1"/>
</dbReference>
<dbReference type="PANTHER" id="PTHR12231">
    <property type="entry name" value="CTX-RELATED TYPE I TRANSMEMBRANE PROTEIN"/>
    <property type="match status" value="1"/>
</dbReference>
<dbReference type="RefSeq" id="XP_024086107.1">
    <property type="nucleotide sequence ID" value="XM_024230339.1"/>
</dbReference>
<keyword evidence="4" id="KW-0393">Immunoglobulin domain</keyword>
<dbReference type="PANTHER" id="PTHR12231:SF255">
    <property type="entry name" value="DPR-INTERACTING PROTEIN ALPHA, ISOFORM A"/>
    <property type="match status" value="1"/>
</dbReference>
<dbReference type="InterPro" id="IPR003599">
    <property type="entry name" value="Ig_sub"/>
</dbReference>
<feature type="domain" description="Ig-like" evidence="5">
    <location>
        <begin position="108"/>
        <end position="183"/>
    </location>
</feature>
<organism evidence="6 7">
    <name type="scientific">Cimex lectularius</name>
    <name type="common">Bed bug</name>
    <name type="synonym">Acanthia lectularia</name>
    <dbReference type="NCBI Taxonomy" id="79782"/>
    <lineage>
        <taxon>Eukaryota</taxon>
        <taxon>Metazoa</taxon>
        <taxon>Ecdysozoa</taxon>
        <taxon>Arthropoda</taxon>
        <taxon>Hexapoda</taxon>
        <taxon>Insecta</taxon>
        <taxon>Pterygota</taxon>
        <taxon>Neoptera</taxon>
        <taxon>Paraneoptera</taxon>
        <taxon>Hemiptera</taxon>
        <taxon>Heteroptera</taxon>
        <taxon>Panheteroptera</taxon>
        <taxon>Cimicomorpha</taxon>
        <taxon>Cimicidae</taxon>
        <taxon>Cimex</taxon>
    </lineage>
</organism>
<dbReference type="SUPFAM" id="SSF48726">
    <property type="entry name" value="Immunoglobulin"/>
    <property type="match status" value="2"/>
</dbReference>
<dbReference type="SMART" id="SM00409">
    <property type="entry name" value="IG"/>
    <property type="match status" value="1"/>
</dbReference>
<dbReference type="FunFam" id="2.60.40.10:FF:000392">
    <property type="entry name" value="CLUMA_CG000981, isoform A"/>
    <property type="match status" value="1"/>
</dbReference>
<dbReference type="PROSITE" id="PS50835">
    <property type="entry name" value="IG_LIKE"/>
    <property type="match status" value="2"/>
</dbReference>
<reference evidence="6" key="1">
    <citation type="submission" date="2022-01" db="UniProtKB">
        <authorList>
            <consortium name="EnsemblMetazoa"/>
        </authorList>
    </citation>
    <scope>IDENTIFICATION</scope>
</reference>
<dbReference type="AlphaFoldDB" id="A0A8I6SRL2"/>
<evidence type="ECO:0000313" key="6">
    <source>
        <dbReference type="EnsemblMetazoa" id="XP_024086107.1"/>
    </source>
</evidence>
<dbReference type="Gene3D" id="2.60.40.10">
    <property type="entry name" value="Immunoglobulins"/>
    <property type="match status" value="2"/>
</dbReference>
<dbReference type="Pfam" id="PF07679">
    <property type="entry name" value="I-set"/>
    <property type="match status" value="1"/>
</dbReference>
<feature type="domain" description="Ig-like" evidence="5">
    <location>
        <begin position="6"/>
        <end position="91"/>
    </location>
</feature>
<evidence type="ECO:0000256" key="1">
    <source>
        <dbReference type="ARBA" id="ARBA00022729"/>
    </source>
</evidence>
<keyword evidence="2" id="KW-0677">Repeat</keyword>
<evidence type="ECO:0000256" key="3">
    <source>
        <dbReference type="ARBA" id="ARBA00023157"/>
    </source>
</evidence>
<dbReference type="InterPro" id="IPR007110">
    <property type="entry name" value="Ig-like_dom"/>
</dbReference>
<dbReference type="SMART" id="SM00408">
    <property type="entry name" value="IGc2"/>
    <property type="match status" value="2"/>
</dbReference>
<evidence type="ECO:0000256" key="4">
    <source>
        <dbReference type="ARBA" id="ARBA00023319"/>
    </source>
</evidence>
<name>A0A8I6SRL2_CIMLE</name>